<sequence>MHIPYDLGYKEDEQQTVNNYFYSFSNTYDVKKLMENYNVAQRNKEYAQNLIKNIEQYQMDLYNRCQEIQQTIFEKIIYFERYTYWYDNKVNFDLLIISNPVGKDIKNKYYKTIEKYKFSGRERHLAIRKYKELCNLYPNMKTVKKGFDTT</sequence>
<dbReference type="RefSeq" id="WP_281811582.1">
    <property type="nucleotide sequence ID" value="NZ_BRLB01000001.1"/>
</dbReference>
<evidence type="ECO:0000313" key="1">
    <source>
        <dbReference type="EMBL" id="GKX27858.1"/>
    </source>
</evidence>
<organism evidence="1 2">
    <name type="scientific">Vallitalea longa</name>
    <dbReference type="NCBI Taxonomy" id="2936439"/>
    <lineage>
        <taxon>Bacteria</taxon>
        <taxon>Bacillati</taxon>
        <taxon>Bacillota</taxon>
        <taxon>Clostridia</taxon>
        <taxon>Lachnospirales</taxon>
        <taxon>Vallitaleaceae</taxon>
        <taxon>Vallitalea</taxon>
    </lineage>
</organism>
<accession>A0A9W6DDZ7</accession>
<comment type="caution">
    <text evidence="1">The sequence shown here is derived from an EMBL/GenBank/DDBJ whole genome shotgun (WGS) entry which is preliminary data.</text>
</comment>
<reference evidence="1" key="1">
    <citation type="submission" date="2022-06" db="EMBL/GenBank/DDBJ databases">
        <title>Vallitalea longa sp. nov., an anaerobic bacterium isolated from marine sediment.</title>
        <authorList>
            <person name="Hirano S."/>
            <person name="Terahara T."/>
            <person name="Mori K."/>
            <person name="Hamada M."/>
            <person name="Matsumoto R."/>
            <person name="Kobayashi T."/>
        </authorList>
    </citation>
    <scope>NUCLEOTIDE SEQUENCE</scope>
    <source>
        <strain evidence="1">SH18-1</strain>
    </source>
</reference>
<dbReference type="EMBL" id="BRLB01000001">
    <property type="protein sequence ID" value="GKX27858.1"/>
    <property type="molecule type" value="Genomic_DNA"/>
</dbReference>
<name>A0A9W6DDZ7_9FIRM</name>
<evidence type="ECO:0000313" key="2">
    <source>
        <dbReference type="Proteomes" id="UP001144256"/>
    </source>
</evidence>
<keyword evidence="2" id="KW-1185">Reference proteome</keyword>
<dbReference type="AlphaFoldDB" id="A0A9W6DDZ7"/>
<dbReference type="Proteomes" id="UP001144256">
    <property type="component" value="Unassembled WGS sequence"/>
</dbReference>
<proteinExistence type="predicted"/>
<protein>
    <submittedName>
        <fullName evidence="1">Uncharacterized protein</fullName>
    </submittedName>
</protein>
<gene>
    <name evidence="1" type="ORF">SH1V18_03380</name>
</gene>